<dbReference type="SUPFAM" id="SSF64182">
    <property type="entry name" value="DHH phosphoesterases"/>
    <property type="match status" value="1"/>
</dbReference>
<gene>
    <name evidence="1" type="ORF">RirG_093900</name>
</gene>
<dbReference type="Proteomes" id="UP000022910">
    <property type="component" value="Unassembled WGS sequence"/>
</dbReference>
<accession>A0A015LB30</accession>
<protein>
    <submittedName>
        <fullName evidence="1">Uncharacterized protein</fullName>
    </submittedName>
</protein>
<dbReference type="PANTHER" id="PTHR46922">
    <property type="entry name" value="DHHA1 DOMAIN PROTEIN"/>
    <property type="match status" value="1"/>
</dbReference>
<evidence type="ECO:0000313" key="2">
    <source>
        <dbReference type="Proteomes" id="UP000022910"/>
    </source>
</evidence>
<dbReference type="EMBL" id="JEMT01016792">
    <property type="protein sequence ID" value="EXX69716.1"/>
    <property type="molecule type" value="Genomic_DNA"/>
</dbReference>
<dbReference type="Gene3D" id="3.10.310.30">
    <property type="match status" value="1"/>
</dbReference>
<reference evidence="1 2" key="1">
    <citation type="submission" date="2014-02" db="EMBL/GenBank/DDBJ databases">
        <title>Single nucleus genome sequencing reveals high similarity among nuclei of an endomycorrhizal fungus.</title>
        <authorList>
            <person name="Lin K."/>
            <person name="Geurts R."/>
            <person name="Zhang Z."/>
            <person name="Limpens E."/>
            <person name="Saunders D.G."/>
            <person name="Mu D."/>
            <person name="Pang E."/>
            <person name="Cao H."/>
            <person name="Cha H."/>
            <person name="Lin T."/>
            <person name="Zhou Q."/>
            <person name="Shang Y."/>
            <person name="Li Y."/>
            <person name="Ivanov S."/>
            <person name="Sharma T."/>
            <person name="Velzen R.V."/>
            <person name="Ruijter N.D."/>
            <person name="Aanen D.K."/>
            <person name="Win J."/>
            <person name="Kamoun S."/>
            <person name="Bisseling T."/>
            <person name="Huang S."/>
        </authorList>
    </citation>
    <scope>NUCLEOTIDE SEQUENCE [LARGE SCALE GENOMIC DNA]</scope>
    <source>
        <strain evidence="2">DAOM197198w</strain>
    </source>
</reference>
<dbReference type="OMA" id="CGVVHFD"/>
<dbReference type="HOGENOM" id="CLU_054374_0_0_1"/>
<comment type="caution">
    <text evidence="1">The sequence shown here is derived from an EMBL/GenBank/DDBJ whole genome shotgun (WGS) entry which is preliminary data.</text>
</comment>
<dbReference type="PANTHER" id="PTHR46922:SF4">
    <property type="entry name" value="DHHA1 DOMAIN PROTEIN"/>
    <property type="match status" value="1"/>
</dbReference>
<sequence length="356" mass="40903">MFRVYQINSFTFSFKTTFKLFFKYRRMSTSTNNSGKILSHVDPGSLNYIIYHKDCSDGFGAAYSAWTRLGANATYFAAAHGAERPSDSEIKGKRIGMFDFSYSNSIIKEIEKQAELLIIVDHHITAKGELIGRGDEKERNYHFDMDKSGARLAWEFFYPNKEVPLLIRHIEDKDLWRFALPNTKEFSAYWHNVPREFETYDQYVKDEGLIKKVIESGTHILNYKNEVVKQLVEKHAVKRNLTLTVNQLPASPNKPPQSVTKQFVVYIINSIIMQSELGNALAKIEDADFGLVWNYDAKEKQYVVSLRSLDEKADVSQIAKVFGGGGHRNASGFIWEGETIESIFDYDKTASEVWYM</sequence>
<dbReference type="InterPro" id="IPR038763">
    <property type="entry name" value="DHH_sf"/>
</dbReference>
<name>A0A015LB30_RHIIW</name>
<keyword evidence="2" id="KW-1185">Reference proteome</keyword>
<evidence type="ECO:0000313" key="1">
    <source>
        <dbReference type="EMBL" id="EXX69716.1"/>
    </source>
</evidence>
<dbReference type="OrthoDB" id="443832at2759"/>
<dbReference type="AlphaFoldDB" id="A0A015LB30"/>
<organism evidence="1 2">
    <name type="scientific">Rhizophagus irregularis (strain DAOM 197198w)</name>
    <name type="common">Glomus intraradices</name>
    <dbReference type="NCBI Taxonomy" id="1432141"/>
    <lineage>
        <taxon>Eukaryota</taxon>
        <taxon>Fungi</taxon>
        <taxon>Fungi incertae sedis</taxon>
        <taxon>Mucoromycota</taxon>
        <taxon>Glomeromycotina</taxon>
        <taxon>Glomeromycetes</taxon>
        <taxon>Glomerales</taxon>
        <taxon>Glomeraceae</taxon>
        <taxon>Rhizophagus</taxon>
    </lineage>
</organism>
<proteinExistence type="predicted"/>